<dbReference type="RefSeq" id="WP_137607912.1">
    <property type="nucleotide sequence ID" value="NZ_BJDH01000008.1"/>
</dbReference>
<dbReference type="Pfam" id="PF21104">
    <property type="entry name" value="Glyco_hydro_78_N"/>
    <property type="match status" value="1"/>
</dbReference>
<dbReference type="Pfam" id="PF17389">
    <property type="entry name" value="Bac_rhamnosid6H"/>
    <property type="match status" value="1"/>
</dbReference>
<dbReference type="InterPro" id="IPR008928">
    <property type="entry name" value="6-hairpin_glycosidase_sf"/>
</dbReference>
<dbReference type="GO" id="GO:0016787">
    <property type="term" value="F:hydrolase activity"/>
    <property type="evidence" value="ECO:0007669"/>
    <property type="project" value="UniProtKB-KW"/>
</dbReference>
<feature type="domain" description="Glycosyl hydrolase family 78 alpha-rhamnosidase N-terminal" evidence="2">
    <location>
        <begin position="54"/>
        <end position="170"/>
    </location>
</feature>
<gene>
    <name evidence="3" type="ORF">ACFQH1_00285</name>
</gene>
<protein>
    <submittedName>
        <fullName evidence="3">Family 78 glycoside hydrolase catalytic domain</fullName>
    </submittedName>
</protein>
<keyword evidence="3" id="KW-0378">Hydrolase</keyword>
<evidence type="ECO:0000313" key="4">
    <source>
        <dbReference type="Proteomes" id="UP001596227"/>
    </source>
</evidence>
<feature type="domain" description="Alpha-L-rhamnosidase six-hairpin glycosidase" evidence="1">
    <location>
        <begin position="184"/>
        <end position="512"/>
    </location>
</feature>
<accession>A0ABW1UC15</accession>
<dbReference type="PANTHER" id="PTHR34987:SF4">
    <property type="entry name" value="ALPHA-L-RHAMNOSIDASE C-TERMINAL DOMAIN-CONTAINING PROTEIN"/>
    <property type="match status" value="1"/>
</dbReference>
<proteinExistence type="predicted"/>
<dbReference type="Gene3D" id="1.50.10.10">
    <property type="match status" value="1"/>
</dbReference>
<organism evidence="3 4">
    <name type="scientific">Lactiplantibacillus daoliensis</name>
    <dbReference type="NCBI Taxonomy" id="2559916"/>
    <lineage>
        <taxon>Bacteria</taxon>
        <taxon>Bacillati</taxon>
        <taxon>Bacillota</taxon>
        <taxon>Bacilli</taxon>
        <taxon>Lactobacillales</taxon>
        <taxon>Lactobacillaceae</taxon>
        <taxon>Lactiplantibacillus</taxon>
    </lineage>
</organism>
<reference evidence="4" key="1">
    <citation type="journal article" date="2019" name="Int. J. Syst. Evol. Microbiol.">
        <title>The Global Catalogue of Microorganisms (GCM) 10K type strain sequencing project: providing services to taxonomists for standard genome sequencing and annotation.</title>
        <authorList>
            <consortium name="The Broad Institute Genomics Platform"/>
            <consortium name="The Broad Institute Genome Sequencing Center for Infectious Disease"/>
            <person name="Wu L."/>
            <person name="Ma J."/>
        </authorList>
    </citation>
    <scope>NUCLEOTIDE SEQUENCE [LARGE SCALE GENOMIC DNA]</scope>
    <source>
        <strain evidence="4">CCM 8934</strain>
    </source>
</reference>
<dbReference type="InterPro" id="IPR012341">
    <property type="entry name" value="6hp_glycosidase-like_sf"/>
</dbReference>
<dbReference type="EMBL" id="JBHSSB010000003">
    <property type="protein sequence ID" value="MFC6293688.1"/>
    <property type="molecule type" value="Genomic_DNA"/>
</dbReference>
<dbReference type="PANTHER" id="PTHR34987">
    <property type="entry name" value="C, PUTATIVE (AFU_ORTHOLOGUE AFUA_3G02880)-RELATED"/>
    <property type="match status" value="1"/>
</dbReference>
<dbReference type="InterPro" id="IPR049164">
    <property type="entry name" value="Glyco_hydro_78_N"/>
</dbReference>
<evidence type="ECO:0000313" key="3">
    <source>
        <dbReference type="EMBL" id="MFC6293688.1"/>
    </source>
</evidence>
<evidence type="ECO:0000259" key="2">
    <source>
        <dbReference type="Pfam" id="PF21104"/>
    </source>
</evidence>
<keyword evidence="4" id="KW-1185">Reference proteome</keyword>
<sequence>MAFKFQLNPDIKFEYNPEFLARAAENESKLITHQHVIKNWLTLNPQQQLTSLPKELIKVPLQRDDYRILDFGTHYVGHLSLDINIHGAKMDAPLTLKFQFAEIPAELGLASSNYNGWLSRSWIAEETLHIDHLPIHLQLPRRYSFRYVKITVIDTSPKWKITFANPTITATSAVDESQFPNPTSQDPELRAIERVSTKTLAECMQTVFEDGPKRDQRLWLGDLYLQALANYATFKQNKLVTHCLYLFAGMPTTSGLVSANIFTHGQLAPDDTFLFDYSLFFISCLKDYVLQTHDVSTGLNLYPVAKKQLDLALKHLNGIGKLQLPSTWPAFIDWGNNADKTTAGQGVLIKVLRDFLKLTTNLGLSINRRYPAALEQAVTYAQSNLFDIKKGLFFSGPNHEFNLYSQVWMALSKTLPSNETTKLMTTTYQDFFPVTGIATPYMYHFIVTALLESGLKAEGRQLIKTYWGGMLTQHADTFWEAYKPEDLTYSPYGSPLVNSYCHAWSCTPVYLIKKYHL</sequence>
<dbReference type="Proteomes" id="UP001596227">
    <property type="component" value="Unassembled WGS sequence"/>
</dbReference>
<name>A0ABW1UC15_9LACO</name>
<dbReference type="InterPro" id="IPR035396">
    <property type="entry name" value="Bac_rhamnosid6H"/>
</dbReference>
<evidence type="ECO:0000259" key="1">
    <source>
        <dbReference type="Pfam" id="PF17389"/>
    </source>
</evidence>
<dbReference type="SUPFAM" id="SSF48208">
    <property type="entry name" value="Six-hairpin glycosidases"/>
    <property type="match status" value="1"/>
</dbReference>
<comment type="caution">
    <text evidence="3">The sequence shown here is derived from an EMBL/GenBank/DDBJ whole genome shotgun (WGS) entry which is preliminary data.</text>
</comment>